<dbReference type="OrthoDB" id="271012at2"/>
<keyword evidence="3 4" id="KW-0732">Signal</keyword>
<evidence type="ECO:0000256" key="2">
    <source>
        <dbReference type="ARBA" id="ARBA00022525"/>
    </source>
</evidence>
<proteinExistence type="predicted"/>
<evidence type="ECO:0000313" key="7">
    <source>
        <dbReference type="EMBL" id="AQT67828.1"/>
    </source>
</evidence>
<dbReference type="Proteomes" id="UP000189674">
    <property type="component" value="Chromosome"/>
</dbReference>
<dbReference type="InterPro" id="IPR013424">
    <property type="entry name" value="Ice-binding_C"/>
</dbReference>
<evidence type="ECO:0000256" key="3">
    <source>
        <dbReference type="ARBA" id="ARBA00022729"/>
    </source>
</evidence>
<dbReference type="Gene3D" id="2.60.120.260">
    <property type="entry name" value="Galactose-binding domain-like"/>
    <property type="match status" value="1"/>
</dbReference>
<reference evidence="8" key="1">
    <citation type="submission" date="2017-02" db="EMBL/GenBank/DDBJ databases">
        <title>Comparative genomics and description of representatives of a novel lineage of planctomycetes thriving in anoxic sediments.</title>
        <authorList>
            <person name="Spring S."/>
            <person name="Bunk B."/>
            <person name="Sproer C."/>
        </authorList>
    </citation>
    <scope>NUCLEOTIDE SEQUENCE [LARGE SCALE GENOMIC DNA]</scope>
    <source>
        <strain evidence="8">ST-NAGAB-D1</strain>
    </source>
</reference>
<comment type="subcellular location">
    <subcellularLocation>
        <location evidence="1">Secreted</location>
    </subcellularLocation>
</comment>
<organism evidence="7 8">
    <name type="scientific">Anaerohalosphaera lusitana</name>
    <dbReference type="NCBI Taxonomy" id="1936003"/>
    <lineage>
        <taxon>Bacteria</taxon>
        <taxon>Pseudomonadati</taxon>
        <taxon>Planctomycetota</taxon>
        <taxon>Phycisphaerae</taxon>
        <taxon>Sedimentisphaerales</taxon>
        <taxon>Anaerohalosphaeraceae</taxon>
        <taxon>Anaerohalosphaera</taxon>
    </lineage>
</organism>
<feature type="chain" id="PRO_5012798486" evidence="4">
    <location>
        <begin position="23"/>
        <end position="361"/>
    </location>
</feature>
<keyword evidence="2" id="KW-0964">Secreted</keyword>
<name>A0A1U9NJA8_9BACT</name>
<feature type="signal peptide" evidence="4">
    <location>
        <begin position="1"/>
        <end position="22"/>
    </location>
</feature>
<dbReference type="GO" id="GO:0005576">
    <property type="term" value="C:extracellular region"/>
    <property type="evidence" value="ECO:0007669"/>
    <property type="project" value="UniProtKB-SubCell"/>
</dbReference>
<evidence type="ECO:0000259" key="6">
    <source>
        <dbReference type="Pfam" id="PF24517"/>
    </source>
</evidence>
<dbReference type="InterPro" id="IPR055372">
    <property type="entry name" value="CBM96"/>
</dbReference>
<keyword evidence="8" id="KW-1185">Reference proteome</keyword>
<dbReference type="STRING" id="1936003.STSP2_00979"/>
<dbReference type="KEGG" id="alus:STSP2_00979"/>
<feature type="domain" description="Ice-binding protein C-terminal" evidence="5">
    <location>
        <begin position="337"/>
        <end position="353"/>
    </location>
</feature>
<gene>
    <name evidence="7" type="ORF">STSP2_00979</name>
</gene>
<dbReference type="NCBIfam" id="TIGR02595">
    <property type="entry name" value="PEP_CTERM"/>
    <property type="match status" value="1"/>
</dbReference>
<evidence type="ECO:0000256" key="1">
    <source>
        <dbReference type="ARBA" id="ARBA00004613"/>
    </source>
</evidence>
<feature type="domain" description="Carbohydrate-binding module family 96" evidence="6">
    <location>
        <begin position="43"/>
        <end position="168"/>
    </location>
</feature>
<dbReference type="Pfam" id="PF07589">
    <property type="entry name" value="PEP-CTERM"/>
    <property type="match status" value="1"/>
</dbReference>
<evidence type="ECO:0000259" key="5">
    <source>
        <dbReference type="Pfam" id="PF07589"/>
    </source>
</evidence>
<accession>A0A1U9NJA8</accession>
<sequence length="361" mass="39167" precursor="true">MGKLTLLSFLASLFIVSSTTQAVDKKLYSIADGENDPSRRYPNGSSYIMWTDYDATFSNYRRRAVIKFDTSSVSNYTLRGAVLNIWGSSGSGSNTTAVNIYHYSYDSWSDSSIPYASSLGTKLGSVSVTKVNDVSQARKYDISLSNMPYISPYDNNLSMALVANSGYGSYFVTRNGVNWNGTANKKPYLTFRTWGETATSNGSFDDGLDSWNINSGGGTAEMAANPFGDGNLAKLTTGSPVGITQIIDTPQDAFYINFDYAFLTDTGSLDVTLTDRDGGQLLVGQLEAGDSIAEQMSHASFYLQDDSWLYLDHVTLGLQFDGASGSQVLLDNIEFSDVPEPSSILLIGLGGLLMKRKSRQA</sequence>
<evidence type="ECO:0000313" key="8">
    <source>
        <dbReference type="Proteomes" id="UP000189674"/>
    </source>
</evidence>
<dbReference type="EMBL" id="CP019791">
    <property type="protein sequence ID" value="AQT67828.1"/>
    <property type="molecule type" value="Genomic_DNA"/>
</dbReference>
<dbReference type="AlphaFoldDB" id="A0A1U9NJA8"/>
<dbReference type="RefSeq" id="WP_146660317.1">
    <property type="nucleotide sequence ID" value="NZ_CP019791.1"/>
</dbReference>
<protein>
    <submittedName>
        <fullName evidence="7">Uncharacterized protein</fullName>
    </submittedName>
</protein>
<dbReference type="Pfam" id="PF24517">
    <property type="entry name" value="CBM96"/>
    <property type="match status" value="1"/>
</dbReference>
<evidence type="ECO:0000256" key="4">
    <source>
        <dbReference type="SAM" id="SignalP"/>
    </source>
</evidence>